<dbReference type="AlphaFoldDB" id="A0A1D7QN62"/>
<dbReference type="Pfam" id="PF16344">
    <property type="entry name" value="FecR_C"/>
    <property type="match status" value="1"/>
</dbReference>
<gene>
    <name evidence="16" type="ORF">BFS30_24800</name>
</gene>
<dbReference type="Gene3D" id="3.55.50.30">
    <property type="match status" value="1"/>
</dbReference>
<keyword evidence="2 10" id="KW-0813">Transport</keyword>
<evidence type="ECO:0000256" key="3">
    <source>
        <dbReference type="ARBA" id="ARBA00022452"/>
    </source>
</evidence>
<dbReference type="SUPFAM" id="SSF49464">
    <property type="entry name" value="Carboxypeptidase regulatory domain-like"/>
    <property type="match status" value="1"/>
</dbReference>
<dbReference type="Gene3D" id="2.40.170.20">
    <property type="entry name" value="TonB-dependent receptor, beta-barrel domain"/>
    <property type="match status" value="1"/>
</dbReference>
<dbReference type="InterPro" id="IPR008969">
    <property type="entry name" value="CarboxyPept-like_regulatory"/>
</dbReference>
<evidence type="ECO:0000313" key="16">
    <source>
        <dbReference type="EMBL" id="AOM80097.1"/>
    </source>
</evidence>
<keyword evidence="6 11" id="KW-0798">TonB box</keyword>
<dbReference type="Gene3D" id="2.60.40.1120">
    <property type="entry name" value="Carboxypeptidase-like, regulatory domain"/>
    <property type="match status" value="1"/>
</dbReference>
<dbReference type="Gene3D" id="2.170.130.10">
    <property type="entry name" value="TonB-dependent receptor, plug domain"/>
    <property type="match status" value="1"/>
</dbReference>
<dbReference type="OrthoDB" id="9803050at2"/>
<evidence type="ECO:0000256" key="5">
    <source>
        <dbReference type="ARBA" id="ARBA00022729"/>
    </source>
</evidence>
<dbReference type="GO" id="GO:0044718">
    <property type="term" value="P:siderophore transmembrane transport"/>
    <property type="evidence" value="ECO:0007669"/>
    <property type="project" value="TreeGrafter"/>
</dbReference>
<keyword evidence="9 10" id="KW-0998">Cell outer membrane</keyword>
<proteinExistence type="inferred from homology"/>
<dbReference type="InterPro" id="IPR039426">
    <property type="entry name" value="TonB-dep_rcpt-like"/>
</dbReference>
<comment type="similarity">
    <text evidence="10 11">Belongs to the TonB-dependent receptor family.</text>
</comment>
<sequence>MFLTVSIFLCFNINAGAQQAAINLSIDIPSGKMEDAIRLIEKQYKITFAYESSMLKDVTVRKFRFKNQKLSVILTALFRETDLSYEEKGNNIIIKKNGGQENRTGQEKQGRTGGTLSGYIEDPASGERLVGVSIYVYGADVGTTSNNYGFYSIALPGNQAHVRLSYLGFKTIDTTVQLQEDTRVVFRMPQEQSTLEDVVITASKSPEIQRTSQMSKMTLSPEQIKSMPKFFGESDVMKTLQLMPGVQQGSEGTSALLVRGGSPDQNLILLDGAPLYNPSHLLGVFSTFNTSTIKNVDLYKGAFPARFGGRLSSVVDIVTKDGNLHEIHGDFSIGILASQLTLEGPIVKGKTSFVLSGRRTYADLFVSPLMKGTAVNIDKFGLYFYDLNFKMQHLLSERDRLVLSLYAGKDKLRIRTKGTNYINDMALGWGNYSGTLRWNHVFSKNLFANTTLILSDYAFETSNRDERTSIGTTAKHAFTLNSGIRDYGAKTDFDYRPHPDHSIRAGAGYTWHAFTPGVTSEVLEEDGSQVSLQESNNNKISGTELDVYAEDDWNVMDKLKVNYGLHWSGFATEGKFYHYLQPRISARYLLPGDWGLKVSFARMAQYLHLLAGNSITLPTDLWVPATKKVLPQLANQFAIGLARNIFSNKIEFSLEGYYKTMDHVIEYKEGEAYINTADKNWSDKIAMGKGKAYGMEVMIQKKEGRLTGWVAYTLSRTERTIPGINFDRTFPYKYDRRHDFKIITSYKLTPGIELSGSWIFQSASPFTIPVGQYEGVTSYDEYGNPANALPNITARNNFRIESYHRLDLSLSFIRNKKNGVIRTWNISVFNAYNRKNPFLYYSKYNGLTNTSDMTRLTLLPVLPSISYSLKF</sequence>
<evidence type="ECO:0000259" key="15">
    <source>
        <dbReference type="Pfam" id="PF16344"/>
    </source>
</evidence>
<feature type="domain" description="TonB-dependent receptor-like beta-barrel" evidence="13">
    <location>
        <begin position="422"/>
        <end position="833"/>
    </location>
</feature>
<evidence type="ECO:0000256" key="10">
    <source>
        <dbReference type="PROSITE-ProRule" id="PRU01360"/>
    </source>
</evidence>
<feature type="domain" description="Protein FecR C-terminal" evidence="15">
    <location>
        <begin position="33"/>
        <end position="94"/>
    </location>
</feature>
<evidence type="ECO:0000256" key="11">
    <source>
        <dbReference type="RuleBase" id="RU003357"/>
    </source>
</evidence>
<evidence type="ECO:0000256" key="9">
    <source>
        <dbReference type="ARBA" id="ARBA00023237"/>
    </source>
</evidence>
<evidence type="ECO:0000256" key="1">
    <source>
        <dbReference type="ARBA" id="ARBA00004571"/>
    </source>
</evidence>
<reference evidence="16 17" key="1">
    <citation type="submission" date="2016-08" db="EMBL/GenBank/DDBJ databases">
        <authorList>
            <person name="Seilhamer J.J."/>
        </authorList>
    </citation>
    <scope>NUCLEOTIDE SEQUENCE [LARGE SCALE GENOMIC DNA]</scope>
    <source>
        <strain evidence="16 17">DX4</strain>
    </source>
</reference>
<keyword evidence="4 10" id="KW-0812">Transmembrane</keyword>
<dbReference type="InterPro" id="IPR037066">
    <property type="entry name" value="Plug_dom_sf"/>
</dbReference>
<evidence type="ECO:0000256" key="7">
    <source>
        <dbReference type="ARBA" id="ARBA00023136"/>
    </source>
</evidence>
<dbReference type="GO" id="GO:0009279">
    <property type="term" value="C:cell outer membrane"/>
    <property type="evidence" value="ECO:0007669"/>
    <property type="project" value="UniProtKB-SubCell"/>
</dbReference>
<keyword evidence="7 10" id="KW-0472">Membrane</keyword>
<evidence type="ECO:0000256" key="6">
    <source>
        <dbReference type="ARBA" id="ARBA00023077"/>
    </source>
</evidence>
<keyword evidence="3 10" id="KW-1134">Transmembrane beta strand</keyword>
<dbReference type="PANTHER" id="PTHR30069">
    <property type="entry name" value="TONB-DEPENDENT OUTER MEMBRANE RECEPTOR"/>
    <property type="match status" value="1"/>
</dbReference>
<organism evidence="16 17">
    <name type="scientific">Pedobacter steynii</name>
    <dbReference type="NCBI Taxonomy" id="430522"/>
    <lineage>
        <taxon>Bacteria</taxon>
        <taxon>Pseudomonadati</taxon>
        <taxon>Bacteroidota</taxon>
        <taxon>Sphingobacteriia</taxon>
        <taxon>Sphingobacteriales</taxon>
        <taxon>Sphingobacteriaceae</taxon>
        <taxon>Pedobacter</taxon>
    </lineage>
</organism>
<keyword evidence="17" id="KW-1185">Reference proteome</keyword>
<dbReference type="SUPFAM" id="SSF56935">
    <property type="entry name" value="Porins"/>
    <property type="match status" value="1"/>
</dbReference>
<dbReference type="InterPro" id="IPR012910">
    <property type="entry name" value="Plug_dom"/>
</dbReference>
<dbReference type="EMBL" id="CP017141">
    <property type="protein sequence ID" value="AOM80097.1"/>
    <property type="molecule type" value="Genomic_DNA"/>
</dbReference>
<dbReference type="Proteomes" id="UP000094313">
    <property type="component" value="Chromosome"/>
</dbReference>
<dbReference type="Pfam" id="PF00593">
    <property type="entry name" value="TonB_dep_Rec_b-barrel"/>
    <property type="match status" value="1"/>
</dbReference>
<dbReference type="Pfam" id="PF13715">
    <property type="entry name" value="CarbopepD_reg_2"/>
    <property type="match status" value="1"/>
</dbReference>
<evidence type="ECO:0000313" key="17">
    <source>
        <dbReference type="Proteomes" id="UP000094313"/>
    </source>
</evidence>
<accession>A0A1D7QN62</accession>
<dbReference type="Pfam" id="PF07715">
    <property type="entry name" value="Plug"/>
    <property type="match status" value="1"/>
</dbReference>
<feature type="region of interest" description="Disordered" evidence="12">
    <location>
        <begin position="96"/>
        <end position="118"/>
    </location>
</feature>
<dbReference type="KEGG" id="psty:BFS30_24800"/>
<keyword evidence="8 16" id="KW-0675">Receptor</keyword>
<feature type="domain" description="TonB-dependent receptor plug" evidence="14">
    <location>
        <begin position="219"/>
        <end position="310"/>
    </location>
</feature>
<keyword evidence="5" id="KW-0732">Signal</keyword>
<evidence type="ECO:0000256" key="12">
    <source>
        <dbReference type="SAM" id="MobiDB-lite"/>
    </source>
</evidence>
<name>A0A1D7QN62_9SPHI</name>
<protein>
    <submittedName>
        <fullName evidence="16">TonB-dependent receptor</fullName>
    </submittedName>
</protein>
<evidence type="ECO:0000256" key="8">
    <source>
        <dbReference type="ARBA" id="ARBA00023170"/>
    </source>
</evidence>
<comment type="subcellular location">
    <subcellularLocation>
        <location evidence="1 10">Cell outer membrane</location>
        <topology evidence="1 10">Multi-pass membrane protein</topology>
    </subcellularLocation>
</comment>
<dbReference type="InterPro" id="IPR036942">
    <property type="entry name" value="Beta-barrel_TonB_sf"/>
</dbReference>
<dbReference type="PANTHER" id="PTHR30069:SF29">
    <property type="entry name" value="HEMOGLOBIN AND HEMOGLOBIN-HAPTOGLOBIN-BINDING PROTEIN 1-RELATED"/>
    <property type="match status" value="1"/>
</dbReference>
<dbReference type="GO" id="GO:0015344">
    <property type="term" value="F:siderophore uptake transmembrane transporter activity"/>
    <property type="evidence" value="ECO:0007669"/>
    <property type="project" value="TreeGrafter"/>
</dbReference>
<evidence type="ECO:0000256" key="2">
    <source>
        <dbReference type="ARBA" id="ARBA00022448"/>
    </source>
</evidence>
<dbReference type="InterPro" id="IPR000531">
    <property type="entry name" value="Beta-barrel_TonB"/>
</dbReference>
<evidence type="ECO:0000256" key="4">
    <source>
        <dbReference type="ARBA" id="ARBA00022692"/>
    </source>
</evidence>
<evidence type="ECO:0000259" key="13">
    <source>
        <dbReference type="Pfam" id="PF00593"/>
    </source>
</evidence>
<dbReference type="InterPro" id="IPR032508">
    <property type="entry name" value="FecR_C"/>
</dbReference>
<evidence type="ECO:0000259" key="14">
    <source>
        <dbReference type="Pfam" id="PF07715"/>
    </source>
</evidence>
<dbReference type="RefSeq" id="WP_069381759.1">
    <property type="nucleotide sequence ID" value="NZ_CP017141.1"/>
</dbReference>
<dbReference type="PROSITE" id="PS52016">
    <property type="entry name" value="TONB_DEPENDENT_REC_3"/>
    <property type="match status" value="1"/>
</dbReference>